<dbReference type="VEuPathDB" id="TrichDB:TVAGG3_0155000"/>
<dbReference type="KEGG" id="tva:4763450"/>
<proteinExistence type="predicted"/>
<dbReference type="Proteomes" id="UP000001542">
    <property type="component" value="Unassembled WGS sequence"/>
</dbReference>
<protein>
    <submittedName>
        <fullName evidence="2">Uncharacterized protein</fullName>
    </submittedName>
</protein>
<organism evidence="2 3">
    <name type="scientific">Trichomonas vaginalis (strain ATCC PRA-98 / G3)</name>
    <dbReference type="NCBI Taxonomy" id="412133"/>
    <lineage>
        <taxon>Eukaryota</taxon>
        <taxon>Metamonada</taxon>
        <taxon>Parabasalia</taxon>
        <taxon>Trichomonadida</taxon>
        <taxon>Trichomonadidae</taxon>
        <taxon>Trichomonas</taxon>
    </lineage>
</organism>
<dbReference type="STRING" id="5722.A2EP46"/>
<keyword evidence="1" id="KW-0175">Coiled coil</keyword>
<accession>A2EP46</accession>
<gene>
    <name evidence="2" type="ORF">TVAG_300660</name>
</gene>
<evidence type="ECO:0000256" key="1">
    <source>
        <dbReference type="SAM" id="Coils"/>
    </source>
</evidence>
<dbReference type="AlphaFoldDB" id="A2EP46"/>
<name>A2EP46_TRIV3</name>
<evidence type="ECO:0000313" key="2">
    <source>
        <dbReference type="EMBL" id="EAY05584.1"/>
    </source>
</evidence>
<dbReference type="RefSeq" id="XP_001317807.1">
    <property type="nucleotide sequence ID" value="XM_001317772.1"/>
</dbReference>
<reference evidence="2" key="1">
    <citation type="submission" date="2006-10" db="EMBL/GenBank/DDBJ databases">
        <authorList>
            <person name="Amadeo P."/>
            <person name="Zhao Q."/>
            <person name="Wortman J."/>
            <person name="Fraser-Liggett C."/>
            <person name="Carlton J."/>
        </authorList>
    </citation>
    <scope>NUCLEOTIDE SEQUENCE</scope>
    <source>
        <strain evidence="2">G3</strain>
    </source>
</reference>
<dbReference type="VEuPathDB" id="TrichDB:TVAG_300660"/>
<dbReference type="InParanoid" id="A2EP46"/>
<sequence length="643" mass="75260">MRKYMKEDYENLIAKATSKKYDIRDFTQFETNDKIISYTDEFPAQGLFLIRNPDFYKLLDGSNKVLTYSMFMIRVVSSFKQIVFETDKFTSEMKESVNNSIQNLLSVKENKKSIIVSLSLSNPPYCFKEFFTCLLHDSIIQAATYTSHDHYVRQANLFIGDYLSFCLEKYSPLTKEKWDSFICGQTSYLLDPIGEYIRYVHDHLKDKRKIFSEMKIKCDEDIKEKENQIKKSLLQLEKAMKIDDPLKYRNQFEQDSSSKEIVEDETSVIFVSNQTEYTFNDLSEFIKNKQSDKPYLEKFRNKFNNPQYKKNPDITASNTKDQLEKLEMKIQEYDRCIKNLQEVRQKIDNFPFKEFNPPENKNNKPTLDSNKANIKIDFTKADNSAFNMAAVNVDKENAIPTFSSIKADVPCILRGIQTTPICIPVYVFGNASKVNIEFHPTSQETPTPTYEMKDAQINLIFPINDIIQDMTFTGIMNINTKKIEYEVKAHFIDSVVFLDSRGNKFINHRDEIAFEKDFIAKDNINIIPEIPGEENPKQKILVENVKCQLPESPIQLKDNDKTIVFQKFSKNVLIDGITFHVYHTPLENSQVKINTPINLHDRKVFFNSLYPPYKTISEKNELEIGYTYNKYCFLVSFFMKQNY</sequence>
<feature type="coiled-coil region" evidence="1">
    <location>
        <begin position="316"/>
        <end position="346"/>
    </location>
</feature>
<keyword evidence="3" id="KW-1185">Reference proteome</keyword>
<evidence type="ECO:0000313" key="3">
    <source>
        <dbReference type="Proteomes" id="UP000001542"/>
    </source>
</evidence>
<dbReference type="EMBL" id="DS113445">
    <property type="protein sequence ID" value="EAY05584.1"/>
    <property type="molecule type" value="Genomic_DNA"/>
</dbReference>
<reference evidence="2" key="2">
    <citation type="journal article" date="2007" name="Science">
        <title>Draft genome sequence of the sexually transmitted pathogen Trichomonas vaginalis.</title>
        <authorList>
            <person name="Carlton J.M."/>
            <person name="Hirt R.P."/>
            <person name="Silva J.C."/>
            <person name="Delcher A.L."/>
            <person name="Schatz M."/>
            <person name="Zhao Q."/>
            <person name="Wortman J.R."/>
            <person name="Bidwell S.L."/>
            <person name="Alsmark U.C.M."/>
            <person name="Besteiro S."/>
            <person name="Sicheritz-Ponten T."/>
            <person name="Noel C.J."/>
            <person name="Dacks J.B."/>
            <person name="Foster P.G."/>
            <person name="Simillion C."/>
            <person name="Van de Peer Y."/>
            <person name="Miranda-Saavedra D."/>
            <person name="Barton G.J."/>
            <person name="Westrop G.D."/>
            <person name="Mueller S."/>
            <person name="Dessi D."/>
            <person name="Fiori P.L."/>
            <person name="Ren Q."/>
            <person name="Paulsen I."/>
            <person name="Zhang H."/>
            <person name="Bastida-Corcuera F.D."/>
            <person name="Simoes-Barbosa A."/>
            <person name="Brown M.T."/>
            <person name="Hayes R.D."/>
            <person name="Mukherjee M."/>
            <person name="Okumura C.Y."/>
            <person name="Schneider R."/>
            <person name="Smith A.J."/>
            <person name="Vanacova S."/>
            <person name="Villalvazo M."/>
            <person name="Haas B.J."/>
            <person name="Pertea M."/>
            <person name="Feldblyum T.V."/>
            <person name="Utterback T.R."/>
            <person name="Shu C.L."/>
            <person name="Osoegawa K."/>
            <person name="de Jong P.J."/>
            <person name="Hrdy I."/>
            <person name="Horvathova L."/>
            <person name="Zubacova Z."/>
            <person name="Dolezal P."/>
            <person name="Malik S.B."/>
            <person name="Logsdon J.M. Jr."/>
            <person name="Henze K."/>
            <person name="Gupta A."/>
            <person name="Wang C.C."/>
            <person name="Dunne R.L."/>
            <person name="Upcroft J.A."/>
            <person name="Upcroft P."/>
            <person name="White O."/>
            <person name="Salzberg S.L."/>
            <person name="Tang P."/>
            <person name="Chiu C.-H."/>
            <person name="Lee Y.-S."/>
            <person name="Embley T.M."/>
            <person name="Coombs G.H."/>
            <person name="Mottram J.C."/>
            <person name="Tachezy J."/>
            <person name="Fraser-Liggett C.M."/>
            <person name="Johnson P.J."/>
        </authorList>
    </citation>
    <scope>NUCLEOTIDE SEQUENCE [LARGE SCALE GENOMIC DNA]</scope>
    <source>
        <strain evidence="2">G3</strain>
    </source>
</reference>